<name>A0AAD9UZ58_ACRCE</name>
<keyword evidence="5" id="KW-0677">Repeat</keyword>
<evidence type="ECO:0000256" key="11">
    <source>
        <dbReference type="SAM" id="MobiDB-lite"/>
    </source>
</evidence>
<dbReference type="InterPro" id="IPR036116">
    <property type="entry name" value="FN3_sf"/>
</dbReference>
<dbReference type="InterPro" id="IPR007110">
    <property type="entry name" value="Ig-like_dom"/>
</dbReference>
<feature type="domain" description="F5/8 type C" evidence="12">
    <location>
        <begin position="12"/>
        <end position="171"/>
    </location>
</feature>
<dbReference type="GO" id="GO:0016020">
    <property type="term" value="C:membrane"/>
    <property type="evidence" value="ECO:0007669"/>
    <property type="project" value="UniProtKB-SubCell"/>
</dbReference>
<gene>
    <name evidence="15" type="ORF">P5673_023299</name>
</gene>
<keyword evidence="6" id="KW-0106">Calcium</keyword>
<feature type="domain" description="F5/8 type C" evidence="12">
    <location>
        <begin position="181"/>
        <end position="327"/>
    </location>
</feature>
<dbReference type="InterPro" id="IPR008979">
    <property type="entry name" value="Galactose-bd-like_sf"/>
</dbReference>
<sequence>MLVGRHSSEVLFWSSALNVVKNFLLDLALYQNATQSSTYSEGSKTGEASLAVDGDRRRDWNQGFCTHTNKQKDPWWRVDLGASLPVAEVVIVNRLCTSPGGCPNYMNAFEIRIGSDTSYSTYTSCGRNLFLDDGETKSFYCDPPAVGRYVSVVIPGNAKFINICEVEVYSVRQVSSGVTACRMNLVGVSDSSIIYDQRFSASSSLSSSRASNGRLNEGSAWIPSSNNNNNDYLQIDLGSVYVVCAVATQGNPNANDWTKTYKIKTSLDNVNWQCYKENNAVKVFTGNSQKNEIVKNDLYNPLAVKFIRFYPEVFNRNKALRVEVFGSKQTCFSSLGNEKGVTSPQFSVTASTELDNSHMAEDSSLYGSSSWCSKGDASSPQYLQFDFGKVVTVSGIATQGDAGDDKWVTKYAVSYGYDEQSWLEYAEGQHLIGNSDNSSVVVQLFSSPFAAQFVRILPKNHNKAQCMRVDLFGCRDFQVPFLYVIVNNATLRAAHGESVTLNCVTKSSKQRPHAVVKEWKKDGVQLADKSSSSLTITYSNASDTNNKYHCVSLSSSSRDIQCTAVYQCSASLVAIDGLPEIKNQGNSTLTVILKKPGQVIGVSISMVTARTALVRWTNYSPGEDEAPTTSITVRYQNSTSPYHLAILPGSSSSKELTNLKPFSKYNVTVMASSVLGDGLWSNAVTFETLTARPSTSPSNIASQSLNETSYKISWDPLTREKSNGVVLAYEMKYTRVYHVGSPSSSTPRYQNTTDTMVMLQGLTLCSTYHVLVRAYTSVGVGPFSPTLTIVTNASALPRDVKAGTPSKRSLTLSWKKPLRYGDDVQLYTVSYEGTKSYYPEFKHTDSVQTVALSREITDLYPDTKYNFVVVATTYCGKGDNSTMVTIRTVIDAPPAPGNPEGPKQIETGGSSVNLTIWPAAQDNGPISYYQILVHRVQDWTDTVSDWNDFGSNFYISAQIPASEVKTKMMFLLGDGENKGGYKNKELSSGQKYKIYSRALTEFTSKKRSTDERFLTGQAQLLAQIEVEAGGKQEAKESSIVVVVPLVVFVLLDITEVIARPQISVQPISVSQFSEYVTQMRRDKNAGFAKQYKPNERGQLNSKIKWKTMMIPTQSTLAGSRPSHHDITESQTSS</sequence>
<dbReference type="PANTHER" id="PTHR24543">
    <property type="entry name" value="MULTICOPPER OXIDASE-RELATED"/>
    <property type="match status" value="1"/>
</dbReference>
<evidence type="ECO:0000256" key="3">
    <source>
        <dbReference type="ARBA" id="ARBA00022723"/>
    </source>
</evidence>
<dbReference type="InterPro" id="IPR013783">
    <property type="entry name" value="Ig-like_fold"/>
</dbReference>
<keyword evidence="4" id="KW-0732">Signal</keyword>
<keyword evidence="2" id="KW-0812">Transmembrane</keyword>
<dbReference type="InterPro" id="IPR036179">
    <property type="entry name" value="Ig-like_dom_sf"/>
</dbReference>
<evidence type="ECO:0000259" key="12">
    <source>
        <dbReference type="PROSITE" id="PS50022"/>
    </source>
</evidence>
<evidence type="ECO:0000313" key="15">
    <source>
        <dbReference type="EMBL" id="KAK2554960.1"/>
    </source>
</evidence>
<evidence type="ECO:0000256" key="4">
    <source>
        <dbReference type="ARBA" id="ARBA00022729"/>
    </source>
</evidence>
<dbReference type="Gene3D" id="2.60.120.260">
    <property type="entry name" value="Galactose-binding domain-like"/>
    <property type="match status" value="3"/>
</dbReference>
<dbReference type="SUPFAM" id="SSF48726">
    <property type="entry name" value="Immunoglobulin"/>
    <property type="match status" value="1"/>
</dbReference>
<dbReference type="InterPro" id="IPR000421">
    <property type="entry name" value="FA58C"/>
</dbReference>
<feature type="domain" description="Fibronectin type-III" evidence="14">
    <location>
        <begin position="696"/>
        <end position="794"/>
    </location>
</feature>
<dbReference type="CDD" id="cd00063">
    <property type="entry name" value="FN3"/>
    <property type="match status" value="3"/>
</dbReference>
<keyword evidence="16" id="KW-1185">Reference proteome</keyword>
<evidence type="ECO:0000256" key="2">
    <source>
        <dbReference type="ARBA" id="ARBA00022692"/>
    </source>
</evidence>
<keyword evidence="9" id="KW-1015">Disulfide bond</keyword>
<dbReference type="GO" id="GO:0046872">
    <property type="term" value="F:metal ion binding"/>
    <property type="evidence" value="ECO:0007669"/>
    <property type="project" value="UniProtKB-KW"/>
</dbReference>
<feature type="domain" description="Fibronectin type-III" evidence="14">
    <location>
        <begin position="796"/>
        <end position="891"/>
    </location>
</feature>
<dbReference type="InterPro" id="IPR006585">
    <property type="entry name" value="FTP1"/>
</dbReference>
<comment type="caution">
    <text evidence="15">The sequence shown here is derived from an EMBL/GenBank/DDBJ whole genome shotgun (WGS) entry which is preliminary data.</text>
</comment>
<dbReference type="SUPFAM" id="SSF49265">
    <property type="entry name" value="Fibronectin type III"/>
    <property type="match status" value="2"/>
</dbReference>
<evidence type="ECO:0000256" key="10">
    <source>
        <dbReference type="ARBA" id="ARBA00023180"/>
    </source>
</evidence>
<dbReference type="Gene3D" id="2.60.40.10">
    <property type="entry name" value="Immunoglobulins"/>
    <property type="match status" value="5"/>
</dbReference>
<keyword evidence="3" id="KW-0479">Metal-binding</keyword>
<dbReference type="InterPro" id="IPR003961">
    <property type="entry name" value="FN3_dom"/>
</dbReference>
<dbReference type="Pfam" id="PF00754">
    <property type="entry name" value="F5_F8_type_C"/>
    <property type="match status" value="3"/>
</dbReference>
<keyword evidence="8" id="KW-0472">Membrane</keyword>
<dbReference type="CDD" id="cd00057">
    <property type="entry name" value="FA58C"/>
    <property type="match status" value="2"/>
</dbReference>
<feature type="domain" description="F5/8 type C" evidence="12">
    <location>
        <begin position="331"/>
        <end position="474"/>
    </location>
</feature>
<evidence type="ECO:0000256" key="5">
    <source>
        <dbReference type="ARBA" id="ARBA00022737"/>
    </source>
</evidence>
<dbReference type="PROSITE" id="PS50853">
    <property type="entry name" value="FN3"/>
    <property type="match status" value="3"/>
</dbReference>
<evidence type="ECO:0000256" key="9">
    <source>
        <dbReference type="ARBA" id="ARBA00023157"/>
    </source>
</evidence>
<reference evidence="15" key="2">
    <citation type="journal article" date="2023" name="Science">
        <title>Genomic signatures of disease resistance in endangered staghorn corals.</title>
        <authorList>
            <person name="Vollmer S.V."/>
            <person name="Selwyn J.D."/>
            <person name="Despard B.A."/>
            <person name="Roesel C.L."/>
        </authorList>
    </citation>
    <scope>NUCLEOTIDE SEQUENCE</scope>
    <source>
        <strain evidence="15">K2</strain>
    </source>
</reference>
<dbReference type="FunFam" id="2.60.40.10:FF:000028">
    <property type="entry name" value="Neuronal cell adhesion molecule"/>
    <property type="match status" value="1"/>
</dbReference>
<evidence type="ECO:0000256" key="8">
    <source>
        <dbReference type="ARBA" id="ARBA00023136"/>
    </source>
</evidence>
<accession>A0AAD9UZ58</accession>
<evidence type="ECO:0000259" key="13">
    <source>
        <dbReference type="PROSITE" id="PS50835"/>
    </source>
</evidence>
<dbReference type="SUPFAM" id="SSF49785">
    <property type="entry name" value="Galactose-binding domain-like"/>
    <property type="match status" value="3"/>
</dbReference>
<dbReference type="Pfam" id="PF23144">
    <property type="entry name" value="Fn3_PTPRU"/>
    <property type="match status" value="1"/>
</dbReference>
<evidence type="ECO:0000259" key="14">
    <source>
        <dbReference type="PROSITE" id="PS50853"/>
    </source>
</evidence>
<reference evidence="15" key="1">
    <citation type="journal article" date="2023" name="G3 (Bethesda)">
        <title>Whole genome assembly and annotation of the endangered Caribbean coral Acropora cervicornis.</title>
        <authorList>
            <person name="Selwyn J.D."/>
            <person name="Vollmer S.V."/>
        </authorList>
    </citation>
    <scope>NUCLEOTIDE SEQUENCE</scope>
    <source>
        <strain evidence="15">K2</strain>
    </source>
</reference>
<evidence type="ECO:0000256" key="7">
    <source>
        <dbReference type="ARBA" id="ARBA00022989"/>
    </source>
</evidence>
<feature type="domain" description="Fibronectin type-III" evidence="14">
    <location>
        <begin position="595"/>
        <end position="691"/>
    </location>
</feature>
<evidence type="ECO:0000313" key="16">
    <source>
        <dbReference type="Proteomes" id="UP001249851"/>
    </source>
</evidence>
<dbReference type="AlphaFoldDB" id="A0AAD9UZ58"/>
<comment type="subcellular location">
    <subcellularLocation>
        <location evidence="1">Membrane</location>
        <topology evidence="1">Single-pass type I membrane protein</topology>
    </subcellularLocation>
</comment>
<dbReference type="PANTHER" id="PTHR24543:SF291">
    <property type="entry name" value="SMOKE ALARM, ISOFORM D"/>
    <property type="match status" value="1"/>
</dbReference>
<dbReference type="SMART" id="SM00607">
    <property type="entry name" value="FTP"/>
    <property type="match status" value="1"/>
</dbReference>
<dbReference type="SMART" id="SM00231">
    <property type="entry name" value="FA58C"/>
    <property type="match status" value="2"/>
</dbReference>
<protein>
    <submittedName>
        <fullName evidence="15">Neuropilin-2</fullName>
    </submittedName>
</protein>
<keyword evidence="10" id="KW-0325">Glycoprotein</keyword>
<dbReference type="InterPro" id="IPR057598">
    <property type="entry name" value="Fn3_PTPRU"/>
</dbReference>
<dbReference type="PROSITE" id="PS50022">
    <property type="entry name" value="FA58C_3"/>
    <property type="match status" value="3"/>
</dbReference>
<feature type="region of interest" description="Disordered" evidence="11">
    <location>
        <begin position="1113"/>
        <end position="1133"/>
    </location>
</feature>
<dbReference type="SMART" id="SM00060">
    <property type="entry name" value="FN3"/>
    <property type="match status" value="4"/>
</dbReference>
<organism evidence="15 16">
    <name type="scientific">Acropora cervicornis</name>
    <name type="common">Staghorn coral</name>
    <dbReference type="NCBI Taxonomy" id="6130"/>
    <lineage>
        <taxon>Eukaryota</taxon>
        <taxon>Metazoa</taxon>
        <taxon>Cnidaria</taxon>
        <taxon>Anthozoa</taxon>
        <taxon>Hexacorallia</taxon>
        <taxon>Scleractinia</taxon>
        <taxon>Astrocoeniina</taxon>
        <taxon>Acroporidae</taxon>
        <taxon>Acropora</taxon>
    </lineage>
</organism>
<evidence type="ECO:0000256" key="6">
    <source>
        <dbReference type="ARBA" id="ARBA00022837"/>
    </source>
</evidence>
<dbReference type="EMBL" id="JARQWQ010000065">
    <property type="protein sequence ID" value="KAK2554960.1"/>
    <property type="molecule type" value="Genomic_DNA"/>
</dbReference>
<feature type="domain" description="Ig-like" evidence="13">
    <location>
        <begin position="480"/>
        <end position="561"/>
    </location>
</feature>
<proteinExistence type="predicted"/>
<dbReference type="FunFam" id="2.60.120.260:FF:000016">
    <property type="entry name" value="Contactin-associated protein-like 4 isoform 1"/>
    <property type="match status" value="2"/>
</dbReference>
<dbReference type="PROSITE" id="PS50835">
    <property type="entry name" value="IG_LIKE"/>
    <property type="match status" value="1"/>
</dbReference>
<keyword evidence="7" id="KW-1133">Transmembrane helix</keyword>
<dbReference type="Proteomes" id="UP001249851">
    <property type="component" value="Unassembled WGS sequence"/>
</dbReference>
<dbReference type="Pfam" id="PF00041">
    <property type="entry name" value="fn3"/>
    <property type="match status" value="3"/>
</dbReference>
<evidence type="ECO:0000256" key="1">
    <source>
        <dbReference type="ARBA" id="ARBA00004479"/>
    </source>
</evidence>
<dbReference type="PROSITE" id="PS01285">
    <property type="entry name" value="FA58C_1"/>
    <property type="match status" value="2"/>
</dbReference>